<feature type="compositionally biased region" description="Pro residues" evidence="1">
    <location>
        <begin position="387"/>
        <end position="397"/>
    </location>
</feature>
<dbReference type="PANTHER" id="PTHR35017">
    <property type="entry name" value="PROTEIN CBG16223-RELATED"/>
    <property type="match status" value="1"/>
</dbReference>
<feature type="region of interest" description="Disordered" evidence="1">
    <location>
        <begin position="460"/>
        <end position="509"/>
    </location>
</feature>
<dbReference type="EMBL" id="JBICCN010000095">
    <property type="protein sequence ID" value="KAL3094327.1"/>
    <property type="molecule type" value="Genomic_DNA"/>
</dbReference>
<protein>
    <recommendedName>
        <fullName evidence="4">ShKT domain-containing protein</fullName>
    </recommendedName>
</protein>
<feature type="compositionally biased region" description="Basic and acidic residues" evidence="1">
    <location>
        <begin position="530"/>
        <end position="551"/>
    </location>
</feature>
<evidence type="ECO:0008006" key="4">
    <source>
        <dbReference type="Google" id="ProtNLM"/>
    </source>
</evidence>
<comment type="caution">
    <text evidence="2">The sequence shown here is derived from an EMBL/GenBank/DDBJ whole genome shotgun (WGS) entry which is preliminary data.</text>
</comment>
<accession>A0ABD2JUM6</accession>
<gene>
    <name evidence="2" type="ORF">niasHS_004083</name>
</gene>
<keyword evidence="3" id="KW-1185">Reference proteome</keyword>
<organism evidence="2 3">
    <name type="scientific">Heterodera schachtii</name>
    <name type="common">Sugarbeet cyst nematode worm</name>
    <name type="synonym">Tylenchus schachtii</name>
    <dbReference type="NCBI Taxonomy" id="97005"/>
    <lineage>
        <taxon>Eukaryota</taxon>
        <taxon>Metazoa</taxon>
        <taxon>Ecdysozoa</taxon>
        <taxon>Nematoda</taxon>
        <taxon>Chromadorea</taxon>
        <taxon>Rhabditida</taxon>
        <taxon>Tylenchina</taxon>
        <taxon>Tylenchomorpha</taxon>
        <taxon>Tylenchoidea</taxon>
        <taxon>Heteroderidae</taxon>
        <taxon>Heteroderinae</taxon>
        <taxon>Heterodera</taxon>
    </lineage>
</organism>
<proteinExistence type="predicted"/>
<feature type="compositionally biased region" description="Low complexity" evidence="1">
    <location>
        <begin position="271"/>
        <end position="282"/>
    </location>
</feature>
<feature type="region of interest" description="Disordered" evidence="1">
    <location>
        <begin position="525"/>
        <end position="551"/>
    </location>
</feature>
<reference evidence="2 3" key="1">
    <citation type="submission" date="2024-10" db="EMBL/GenBank/DDBJ databases">
        <authorList>
            <person name="Kim D."/>
        </authorList>
    </citation>
    <scope>NUCLEOTIDE SEQUENCE [LARGE SCALE GENOMIC DNA]</scope>
    <source>
        <strain evidence="2">Taebaek</strain>
    </source>
</reference>
<dbReference type="Proteomes" id="UP001620645">
    <property type="component" value="Unassembled WGS sequence"/>
</dbReference>
<evidence type="ECO:0000313" key="2">
    <source>
        <dbReference type="EMBL" id="KAL3094327.1"/>
    </source>
</evidence>
<name>A0ABD2JUM6_HETSC</name>
<feature type="region of interest" description="Disordered" evidence="1">
    <location>
        <begin position="371"/>
        <end position="403"/>
    </location>
</feature>
<feature type="compositionally biased region" description="Basic and acidic residues" evidence="1">
    <location>
        <begin position="460"/>
        <end position="470"/>
    </location>
</feature>
<evidence type="ECO:0000256" key="1">
    <source>
        <dbReference type="SAM" id="MobiDB-lite"/>
    </source>
</evidence>
<feature type="compositionally biased region" description="Low complexity" evidence="1">
    <location>
        <begin position="291"/>
        <end position="317"/>
    </location>
</feature>
<dbReference type="AlphaFoldDB" id="A0ABD2JUM6"/>
<sequence>MARFNHSNPPPFLLLLSSIVPIIFFLLISPCGAHKLRKRNLLTSMDITSSSSELLANVGEDNDGTAAQFEHLLKAIGEEKDKPLIDWPQGWRRFLLRKFGRTLPISGIKAKAMPCCAESIGQHVCTELRNRNPSLFRKRCRTDADFAILQCCRSCRTNVAELGREMFATGVKIRHCFDRHNRQFCAHFVHQSGLWATNVGKSVNCNGDGAPLAFRVCRRSCGFCEPELYQQQNQNCISKVWKMTTNGAPTTTNGERWKSKKIKTTTPKQPRPFTFPRSSSSTMKPTKSVIASSRKATTESATRRSTAPPRIIPPFTRRPIRPPPRLLPCTVPPLPPLPSIPVPTAPWSPSTCLPLEPLAPLKSLTTATIDTTTDSAPRPEPTTDDPFPLPPLSPIDPPLANRRRSGTTITITWKPSSSTGGIWPELPIPLPDEIIEAILNKLSGIDDNGDYTIGECKECGEKARKEKEGEESVGSMESAERREGGENSAEKSEQNSKEEAEEGRQTEEGVAQLILDILLKAVKWAGGESGEERRDQQTDRDERNDQWKRAK</sequence>
<feature type="region of interest" description="Disordered" evidence="1">
    <location>
        <begin position="247"/>
        <end position="324"/>
    </location>
</feature>
<evidence type="ECO:0000313" key="3">
    <source>
        <dbReference type="Proteomes" id="UP001620645"/>
    </source>
</evidence>
<feature type="compositionally biased region" description="Basic and acidic residues" evidence="1">
    <location>
        <begin position="478"/>
        <end position="507"/>
    </location>
</feature>